<dbReference type="Proteomes" id="UP000761380">
    <property type="component" value="Unassembled WGS sequence"/>
</dbReference>
<protein>
    <submittedName>
        <fullName evidence="1">Uncharacterized protein</fullName>
    </submittedName>
</protein>
<sequence length="150" mass="18129">MIVWTKKAQNDWRARYPHRKNDRIAGAVAMYDGRVIPPIKTESSIFSAFLARGWLEVIKTPEQKQAPAEPEEWMTEKERRRIWYKLYFLIEEQEKTRDLPERLGLTKTEFNKYISRYGRDMAAKYGKLPYRPDMYRFQCWRRIMAGMGRK</sequence>
<accession>A0A927WLM3</accession>
<evidence type="ECO:0000313" key="1">
    <source>
        <dbReference type="EMBL" id="MBE6091930.1"/>
    </source>
</evidence>
<reference evidence="1" key="1">
    <citation type="submission" date="2019-04" db="EMBL/GenBank/DDBJ databases">
        <title>Evolution of Biomass-Degrading Anaerobic Consortia Revealed by Metagenomics.</title>
        <authorList>
            <person name="Peng X."/>
        </authorList>
    </citation>
    <scope>NUCLEOTIDE SEQUENCE</scope>
    <source>
        <strain evidence="1">SIG240</strain>
    </source>
</reference>
<dbReference type="AlphaFoldDB" id="A0A927WLM3"/>
<organism evidence="1 2">
    <name type="scientific">Selenomonas ruminantium</name>
    <dbReference type="NCBI Taxonomy" id="971"/>
    <lineage>
        <taxon>Bacteria</taxon>
        <taxon>Bacillati</taxon>
        <taxon>Bacillota</taxon>
        <taxon>Negativicutes</taxon>
        <taxon>Selenomonadales</taxon>
        <taxon>Selenomonadaceae</taxon>
        <taxon>Selenomonas</taxon>
    </lineage>
</organism>
<evidence type="ECO:0000313" key="2">
    <source>
        <dbReference type="Proteomes" id="UP000761380"/>
    </source>
</evidence>
<name>A0A927WLM3_SELRU</name>
<proteinExistence type="predicted"/>
<comment type="caution">
    <text evidence="1">The sequence shown here is derived from an EMBL/GenBank/DDBJ whole genome shotgun (WGS) entry which is preliminary data.</text>
</comment>
<gene>
    <name evidence="1" type="ORF">E7201_01945</name>
</gene>
<dbReference type="EMBL" id="SVBY01000008">
    <property type="protein sequence ID" value="MBE6091930.1"/>
    <property type="molecule type" value="Genomic_DNA"/>
</dbReference>